<name>A0A917EZ37_HALAA</name>
<evidence type="ECO:0000313" key="2">
    <source>
        <dbReference type="Proteomes" id="UP000660110"/>
    </source>
</evidence>
<dbReference type="Gene3D" id="3.10.129.10">
    <property type="entry name" value="Hotdog Thioesterase"/>
    <property type="match status" value="1"/>
</dbReference>
<proteinExistence type="predicted"/>
<dbReference type="Proteomes" id="UP000660110">
    <property type="component" value="Unassembled WGS sequence"/>
</dbReference>
<sequence>MNVTVGDVYRWERNFTEDEVLQFGEMSGDQGRHHVERDQRGRLMVQGLITASIATKIGGI</sequence>
<keyword evidence="2" id="KW-1185">Reference proteome</keyword>
<dbReference type="InterPro" id="IPR029069">
    <property type="entry name" value="HotDog_dom_sf"/>
</dbReference>
<dbReference type="SUPFAM" id="SSF54637">
    <property type="entry name" value="Thioesterase/thiol ester dehydrase-isomerase"/>
    <property type="match status" value="1"/>
</dbReference>
<dbReference type="EMBL" id="BMEL01000003">
    <property type="protein sequence ID" value="GGF25383.1"/>
    <property type="molecule type" value="Genomic_DNA"/>
</dbReference>
<evidence type="ECO:0008006" key="3">
    <source>
        <dbReference type="Google" id="ProtNLM"/>
    </source>
</evidence>
<reference evidence="1" key="1">
    <citation type="journal article" date="2014" name="Int. J. Syst. Evol. Microbiol.">
        <title>Complete genome sequence of Corynebacterium casei LMG S-19264T (=DSM 44701T), isolated from a smear-ripened cheese.</title>
        <authorList>
            <consortium name="US DOE Joint Genome Institute (JGI-PGF)"/>
            <person name="Walter F."/>
            <person name="Albersmeier A."/>
            <person name="Kalinowski J."/>
            <person name="Ruckert C."/>
        </authorList>
    </citation>
    <scope>NUCLEOTIDE SEQUENCE</scope>
    <source>
        <strain evidence="1">CGMCC 1.12153</strain>
    </source>
</reference>
<accession>A0A917EZ37</accession>
<protein>
    <recommendedName>
        <fullName evidence="3">Dehydratase</fullName>
    </recommendedName>
</protein>
<evidence type="ECO:0000313" key="1">
    <source>
        <dbReference type="EMBL" id="GGF25383.1"/>
    </source>
</evidence>
<reference evidence="1" key="2">
    <citation type="submission" date="2020-09" db="EMBL/GenBank/DDBJ databases">
        <authorList>
            <person name="Sun Q."/>
            <person name="Zhou Y."/>
        </authorList>
    </citation>
    <scope>NUCLEOTIDE SEQUENCE</scope>
    <source>
        <strain evidence="1">CGMCC 1.12153</strain>
    </source>
</reference>
<gene>
    <name evidence="1" type="ORF">GCM10010954_25340</name>
</gene>
<dbReference type="AlphaFoldDB" id="A0A917EZ37"/>
<comment type="caution">
    <text evidence="1">The sequence shown here is derived from an EMBL/GenBank/DDBJ whole genome shotgun (WGS) entry which is preliminary data.</text>
</comment>
<organism evidence="1 2">
    <name type="scientific">Halobacillus andaensis</name>
    <dbReference type="NCBI Taxonomy" id="1176239"/>
    <lineage>
        <taxon>Bacteria</taxon>
        <taxon>Bacillati</taxon>
        <taxon>Bacillota</taxon>
        <taxon>Bacilli</taxon>
        <taxon>Bacillales</taxon>
        <taxon>Bacillaceae</taxon>
        <taxon>Halobacillus</taxon>
    </lineage>
</organism>